<dbReference type="EMBL" id="VIWT01000003">
    <property type="protein sequence ID" value="TWF90162.1"/>
    <property type="molecule type" value="Genomic_DNA"/>
</dbReference>
<dbReference type="Proteomes" id="UP000317940">
    <property type="component" value="Unassembled WGS sequence"/>
</dbReference>
<evidence type="ECO:0000313" key="2">
    <source>
        <dbReference type="Proteomes" id="UP000317940"/>
    </source>
</evidence>
<evidence type="ECO:0000313" key="1">
    <source>
        <dbReference type="EMBL" id="TWF90162.1"/>
    </source>
</evidence>
<keyword evidence="2" id="KW-1185">Reference proteome</keyword>
<gene>
    <name evidence="1" type="ORF">FHX73_13206</name>
</gene>
<name>A0A561TSS9_9ACTN</name>
<reference evidence="1 2" key="1">
    <citation type="submission" date="2019-06" db="EMBL/GenBank/DDBJ databases">
        <title>Sequencing the genomes of 1000 actinobacteria strains.</title>
        <authorList>
            <person name="Klenk H.-P."/>
        </authorList>
    </citation>
    <scope>NUCLEOTIDE SEQUENCE [LARGE SCALE GENOMIC DNA]</scope>
    <source>
        <strain evidence="1 2">DSM 44826</strain>
    </source>
</reference>
<protein>
    <submittedName>
        <fullName evidence="1">Uncharacterized protein</fullName>
    </submittedName>
</protein>
<dbReference type="AlphaFoldDB" id="A0A561TSS9"/>
<sequence length="57" mass="5452">MFKGNMIAMAGRLAVLAALIGILVSAGQTDGRASAAAAPGATAARVAAPALVGDTGW</sequence>
<accession>A0A561TSS9</accession>
<comment type="caution">
    <text evidence="1">The sequence shown here is derived from an EMBL/GenBank/DDBJ whole genome shotgun (WGS) entry which is preliminary data.</text>
</comment>
<dbReference type="RefSeq" id="WP_170305166.1">
    <property type="nucleotide sequence ID" value="NZ_BAAAMZ010000001.1"/>
</dbReference>
<proteinExistence type="predicted"/>
<organism evidence="1 2">
    <name type="scientific">Kitasatospora viridis</name>
    <dbReference type="NCBI Taxonomy" id="281105"/>
    <lineage>
        <taxon>Bacteria</taxon>
        <taxon>Bacillati</taxon>
        <taxon>Actinomycetota</taxon>
        <taxon>Actinomycetes</taxon>
        <taxon>Kitasatosporales</taxon>
        <taxon>Streptomycetaceae</taxon>
        <taxon>Kitasatospora</taxon>
    </lineage>
</organism>